<dbReference type="RefSeq" id="WP_149325890.1">
    <property type="nucleotide sequence ID" value="NZ_CP043504.1"/>
</dbReference>
<dbReference type="OrthoDB" id="5124656at2"/>
<protein>
    <recommendedName>
        <fullName evidence="3">Nuclear transport factor 2 family protein</fullName>
    </recommendedName>
</protein>
<evidence type="ECO:0000313" key="2">
    <source>
        <dbReference type="Proteomes" id="UP000322159"/>
    </source>
</evidence>
<keyword evidence="2" id="KW-1185">Reference proteome</keyword>
<evidence type="ECO:0000313" key="1">
    <source>
        <dbReference type="EMBL" id="QEO10473.1"/>
    </source>
</evidence>
<dbReference type="AlphaFoldDB" id="A0A5C1Y8Q6"/>
<reference evidence="1 2" key="1">
    <citation type="submission" date="2019-09" db="EMBL/GenBank/DDBJ databases">
        <title>Genome sequencing of strain KACC 19322.</title>
        <authorList>
            <person name="Heo J."/>
            <person name="Kim S.-J."/>
            <person name="Kim J.-S."/>
            <person name="Hong S.-B."/>
            <person name="Kwon S.-W."/>
        </authorList>
    </citation>
    <scope>NUCLEOTIDE SEQUENCE [LARGE SCALE GENOMIC DNA]</scope>
    <source>
        <strain evidence="1 2">KACC 19322</strain>
    </source>
</reference>
<evidence type="ECO:0008006" key="3">
    <source>
        <dbReference type="Google" id="ProtNLM"/>
    </source>
</evidence>
<dbReference type="PROSITE" id="PS51257">
    <property type="entry name" value="PROKAR_LIPOPROTEIN"/>
    <property type="match status" value="1"/>
</dbReference>
<accession>A0A5C1Y8Q6</accession>
<dbReference type="EMBL" id="CP043504">
    <property type="protein sequence ID" value="QEO10473.1"/>
    <property type="molecule type" value="Genomic_DNA"/>
</dbReference>
<gene>
    <name evidence="1" type="ORF">FLP23_10935</name>
</gene>
<proteinExistence type="predicted"/>
<dbReference type="KEGG" id="lyk:FLP23_10935"/>
<name>A0A5C1Y8Q6_9MICO</name>
<dbReference type="Proteomes" id="UP000322159">
    <property type="component" value="Chromosome"/>
</dbReference>
<organism evidence="1 2">
    <name type="scientific">Protaetiibacter larvae</name>
    <dbReference type="NCBI Taxonomy" id="2592654"/>
    <lineage>
        <taxon>Bacteria</taxon>
        <taxon>Bacillati</taxon>
        <taxon>Actinomycetota</taxon>
        <taxon>Actinomycetes</taxon>
        <taxon>Micrococcales</taxon>
        <taxon>Microbacteriaceae</taxon>
        <taxon>Protaetiibacter</taxon>
    </lineage>
</organism>
<sequence>MSRRILRAVPVVLIATLTLTGCLPGDPPVTPPATPSAEPVFASDEEALAAAEEAYGKYLAVVDAVFADGGANPERLLEVASESVYEIDRLGFEEMAQQHLRGTGAATFVLKLQSFESVDGEVVAYSCDDISATDILDADGRSIVAGSRPTRIPYEVRFDGDPLTVVERTLWQGQGVCD</sequence>